<feature type="chain" id="PRO_5045678098" evidence="6">
    <location>
        <begin position="34"/>
        <end position="296"/>
    </location>
</feature>
<dbReference type="Pfam" id="PF01471">
    <property type="entry name" value="PG_binding_1"/>
    <property type="match status" value="1"/>
</dbReference>
<name>A0ABS4SCM6_9BACI</name>
<dbReference type="InterPro" id="IPR002477">
    <property type="entry name" value="Peptidoglycan-bd-like"/>
</dbReference>
<feature type="compositionally biased region" description="Acidic residues" evidence="5">
    <location>
        <begin position="144"/>
        <end position="159"/>
    </location>
</feature>
<dbReference type="PROSITE" id="PS51935">
    <property type="entry name" value="NLPC_P60"/>
    <property type="match status" value="1"/>
</dbReference>
<comment type="caution">
    <text evidence="8">The sequence shown here is derived from an EMBL/GenBank/DDBJ whole genome shotgun (WGS) entry which is preliminary data.</text>
</comment>
<dbReference type="PANTHER" id="PTHR47053">
    <property type="entry name" value="MUREIN DD-ENDOPEPTIDASE MEPH-RELATED"/>
    <property type="match status" value="1"/>
</dbReference>
<keyword evidence="3 8" id="KW-0378">Hydrolase</keyword>
<gene>
    <name evidence="8" type="ORF">J2Z81_002128</name>
</gene>
<evidence type="ECO:0000256" key="5">
    <source>
        <dbReference type="SAM" id="MobiDB-lite"/>
    </source>
</evidence>
<evidence type="ECO:0000256" key="2">
    <source>
        <dbReference type="ARBA" id="ARBA00022670"/>
    </source>
</evidence>
<dbReference type="InterPro" id="IPR038765">
    <property type="entry name" value="Papain-like_cys_pep_sf"/>
</dbReference>
<dbReference type="Gene3D" id="1.10.101.10">
    <property type="entry name" value="PGBD-like superfamily/PGBD"/>
    <property type="match status" value="1"/>
</dbReference>
<accession>A0ABS4SCM6</accession>
<dbReference type="EMBL" id="JAGIKX010000020">
    <property type="protein sequence ID" value="MBP2258157.1"/>
    <property type="molecule type" value="Genomic_DNA"/>
</dbReference>
<protein>
    <submittedName>
        <fullName evidence="8">Cell wall-associated NlpC family hydrolase</fullName>
    </submittedName>
</protein>
<dbReference type="Gene3D" id="3.90.1720.10">
    <property type="entry name" value="endopeptidase domain like (from Nostoc punctiforme)"/>
    <property type="match status" value="1"/>
</dbReference>
<evidence type="ECO:0000259" key="7">
    <source>
        <dbReference type="PROSITE" id="PS51935"/>
    </source>
</evidence>
<evidence type="ECO:0000313" key="9">
    <source>
        <dbReference type="Proteomes" id="UP001519294"/>
    </source>
</evidence>
<feature type="compositionally biased region" description="Polar residues" evidence="5">
    <location>
        <begin position="162"/>
        <end position="177"/>
    </location>
</feature>
<feature type="compositionally biased region" description="Polar residues" evidence="5">
    <location>
        <begin position="131"/>
        <end position="143"/>
    </location>
</feature>
<dbReference type="RefSeq" id="WP_226371311.1">
    <property type="nucleotide sequence ID" value="NZ_JAGIKX010000020.1"/>
</dbReference>
<feature type="domain" description="NlpC/P60" evidence="7">
    <location>
        <begin position="175"/>
        <end position="296"/>
    </location>
</feature>
<sequence length="296" mass="31002">MFKGKYSVRKYIVTTVLATSFALAPIMSGSVLAYGGPAADTSANQTSETTQVEENNAQEAVQAEETNASTLRPGDSGPAVSDLQSKLQNLGYSLNIDGIYGPATESAVRDLQGNSGIQIDGIAGPATFNALNQNPSNATPTNETVEENNAPEENDEDVTIQEAPQQQVKPQTLSLSGSGDAVSTAQSLVGTPYVWGGTTPAGFDSSGFVTYVLKQEGVNVGRTHADMWASGGQHVSNPSPGDVVFFENTYKSGVSHSGIYVGNGQMIHAGTEATGVEYANKNDSYWGPRYIGAKSF</sequence>
<organism evidence="8 9">
    <name type="scientific">Virgibacillus alimentarius</name>
    <dbReference type="NCBI Taxonomy" id="698769"/>
    <lineage>
        <taxon>Bacteria</taxon>
        <taxon>Bacillati</taxon>
        <taxon>Bacillota</taxon>
        <taxon>Bacilli</taxon>
        <taxon>Bacillales</taxon>
        <taxon>Bacillaceae</taxon>
        <taxon>Virgibacillus</taxon>
    </lineage>
</organism>
<reference evidence="8 9" key="1">
    <citation type="submission" date="2021-03" db="EMBL/GenBank/DDBJ databases">
        <title>Genomic Encyclopedia of Type Strains, Phase IV (KMG-IV): sequencing the most valuable type-strain genomes for metagenomic binning, comparative biology and taxonomic classification.</title>
        <authorList>
            <person name="Goeker M."/>
        </authorList>
    </citation>
    <scope>NUCLEOTIDE SEQUENCE [LARGE SCALE GENOMIC DNA]</scope>
    <source>
        <strain evidence="8 9">DSM 25790</strain>
    </source>
</reference>
<dbReference type="SUPFAM" id="SSF54001">
    <property type="entry name" value="Cysteine proteinases"/>
    <property type="match status" value="1"/>
</dbReference>
<dbReference type="InterPro" id="IPR036366">
    <property type="entry name" value="PGBDSf"/>
</dbReference>
<dbReference type="InterPro" id="IPR036365">
    <property type="entry name" value="PGBD-like_sf"/>
</dbReference>
<dbReference type="InterPro" id="IPR000064">
    <property type="entry name" value="NLP_P60_dom"/>
</dbReference>
<dbReference type="InterPro" id="IPR051202">
    <property type="entry name" value="Peptidase_C40"/>
</dbReference>
<evidence type="ECO:0000256" key="6">
    <source>
        <dbReference type="SAM" id="SignalP"/>
    </source>
</evidence>
<keyword evidence="9" id="KW-1185">Reference proteome</keyword>
<evidence type="ECO:0000256" key="4">
    <source>
        <dbReference type="ARBA" id="ARBA00022807"/>
    </source>
</evidence>
<keyword evidence="6" id="KW-0732">Signal</keyword>
<feature type="region of interest" description="Disordered" evidence="5">
    <location>
        <begin position="131"/>
        <end position="177"/>
    </location>
</feature>
<dbReference type="Proteomes" id="UP001519294">
    <property type="component" value="Unassembled WGS sequence"/>
</dbReference>
<dbReference type="Pfam" id="PF00877">
    <property type="entry name" value="NLPC_P60"/>
    <property type="match status" value="1"/>
</dbReference>
<dbReference type="PANTHER" id="PTHR47053:SF1">
    <property type="entry name" value="MUREIN DD-ENDOPEPTIDASE MEPH-RELATED"/>
    <property type="match status" value="1"/>
</dbReference>
<dbReference type="SUPFAM" id="SSF47090">
    <property type="entry name" value="PGBD-like"/>
    <property type="match status" value="1"/>
</dbReference>
<evidence type="ECO:0000256" key="1">
    <source>
        <dbReference type="ARBA" id="ARBA00007074"/>
    </source>
</evidence>
<dbReference type="GO" id="GO:0016787">
    <property type="term" value="F:hydrolase activity"/>
    <property type="evidence" value="ECO:0007669"/>
    <property type="project" value="UniProtKB-KW"/>
</dbReference>
<comment type="similarity">
    <text evidence="1">Belongs to the peptidase C40 family.</text>
</comment>
<feature type="signal peptide" evidence="6">
    <location>
        <begin position="1"/>
        <end position="33"/>
    </location>
</feature>
<keyword evidence="2" id="KW-0645">Protease</keyword>
<keyword evidence="4" id="KW-0788">Thiol protease</keyword>
<proteinExistence type="inferred from homology"/>
<evidence type="ECO:0000313" key="8">
    <source>
        <dbReference type="EMBL" id="MBP2258157.1"/>
    </source>
</evidence>
<evidence type="ECO:0000256" key="3">
    <source>
        <dbReference type="ARBA" id="ARBA00022801"/>
    </source>
</evidence>